<evidence type="ECO:0000256" key="1">
    <source>
        <dbReference type="SAM" id="Phobius"/>
    </source>
</evidence>
<organism evidence="2">
    <name type="scientific">Rhizophora mucronata</name>
    <name type="common">Asiatic mangrove</name>
    <dbReference type="NCBI Taxonomy" id="61149"/>
    <lineage>
        <taxon>Eukaryota</taxon>
        <taxon>Viridiplantae</taxon>
        <taxon>Streptophyta</taxon>
        <taxon>Embryophyta</taxon>
        <taxon>Tracheophyta</taxon>
        <taxon>Spermatophyta</taxon>
        <taxon>Magnoliopsida</taxon>
        <taxon>eudicotyledons</taxon>
        <taxon>Gunneridae</taxon>
        <taxon>Pentapetalae</taxon>
        <taxon>rosids</taxon>
        <taxon>fabids</taxon>
        <taxon>Malpighiales</taxon>
        <taxon>Rhizophoraceae</taxon>
        <taxon>Rhizophora</taxon>
    </lineage>
</organism>
<sequence length="73" mass="8663">MILYCCSIRVLFLFLLLDLDGFSFSSSLVVFKKMFRLVLSLFQDLTSKFLLLLLKFYLYYFIVQIKIAYLGLL</sequence>
<name>A0A2P2PSE9_RHIMU</name>
<dbReference type="AlphaFoldDB" id="A0A2P2PSE9"/>
<accession>A0A2P2PSE9</accession>
<keyword evidence="1" id="KW-0472">Membrane</keyword>
<protein>
    <submittedName>
        <fullName evidence="2">Uncharacterized protein</fullName>
    </submittedName>
</protein>
<reference evidence="2" key="1">
    <citation type="submission" date="2018-02" db="EMBL/GenBank/DDBJ databases">
        <title>Rhizophora mucronata_Transcriptome.</title>
        <authorList>
            <person name="Meera S.P."/>
            <person name="Sreeshan A."/>
            <person name="Augustine A."/>
        </authorList>
    </citation>
    <scope>NUCLEOTIDE SEQUENCE</scope>
    <source>
        <tissue evidence="2">Leaf</tissue>
    </source>
</reference>
<feature type="transmembrane region" description="Helical" evidence="1">
    <location>
        <begin position="49"/>
        <end position="72"/>
    </location>
</feature>
<keyword evidence="1" id="KW-0812">Transmembrane</keyword>
<keyword evidence="1" id="KW-1133">Transmembrane helix</keyword>
<evidence type="ECO:0000313" key="2">
    <source>
        <dbReference type="EMBL" id="MBX57641.1"/>
    </source>
</evidence>
<dbReference type="EMBL" id="GGEC01077157">
    <property type="protein sequence ID" value="MBX57641.1"/>
    <property type="molecule type" value="Transcribed_RNA"/>
</dbReference>
<proteinExistence type="predicted"/>